<dbReference type="OrthoDB" id="2794288at2759"/>
<dbReference type="SUPFAM" id="SSF81383">
    <property type="entry name" value="F-box domain"/>
    <property type="match status" value="1"/>
</dbReference>
<keyword evidence="2" id="KW-1185">Reference proteome</keyword>
<protein>
    <recommendedName>
        <fullName evidence="3">F-box domain-containing protein</fullName>
    </recommendedName>
</protein>
<dbReference type="AlphaFoldDB" id="A0A1X6N4X8"/>
<dbReference type="SUPFAM" id="SSF52047">
    <property type="entry name" value="RNI-like"/>
    <property type="match status" value="1"/>
</dbReference>
<dbReference type="InterPro" id="IPR036047">
    <property type="entry name" value="F-box-like_dom_sf"/>
</dbReference>
<dbReference type="RefSeq" id="XP_024340330.1">
    <property type="nucleotide sequence ID" value="XM_024478877.1"/>
</dbReference>
<gene>
    <name evidence="1" type="ORF">POSPLADRAFT_1045852</name>
</gene>
<evidence type="ECO:0008006" key="3">
    <source>
        <dbReference type="Google" id="ProtNLM"/>
    </source>
</evidence>
<evidence type="ECO:0000313" key="1">
    <source>
        <dbReference type="EMBL" id="OSX63536.1"/>
    </source>
</evidence>
<accession>A0A1X6N4X8</accession>
<sequence>MSPRELPPELCDHVIDYLWDDPHALIACSLTCRGWVPTTRLHLFEAVKLKGPHDCARLHQALNASGTAPTAIADCIRDLSIITPPSEFVDAGGEPAEGGSRWLCYWMPKLLPKLCHVNCLRLEHVDWELLAANESTKDCILCFSPNLKELHLSSLMFATADALLQTITSFPQLITLEMSYLVWWGDHSPSPSHPPPPELELEQGQCKIRIEQLSMSYLYGPTVVLDWLLRPPFDLRLRRFEWDSSGKYPQRPILMELLRKAEESLEHLRLTLWDEDFLAELDLSNNVRLAHLDIGLQNAPGRRDVWYPSVPGCLSRITSPFLREIKLQFSLFRAPDFDLNFIDWARLDEILAELCKTRPLLSVTFHFHFQLQLDGLMPATHKCIADRLKEALVAGLRARVVCSGVIIGSRSTPVPDQVHNVALPQTTWA</sequence>
<evidence type="ECO:0000313" key="2">
    <source>
        <dbReference type="Proteomes" id="UP000194127"/>
    </source>
</evidence>
<name>A0A1X6N4X8_9APHY</name>
<reference evidence="1 2" key="1">
    <citation type="submission" date="2017-04" db="EMBL/GenBank/DDBJ databases">
        <title>Genome Sequence of the Model Brown-Rot Fungus Postia placenta SB12.</title>
        <authorList>
            <consortium name="DOE Joint Genome Institute"/>
            <person name="Gaskell J."/>
            <person name="Kersten P."/>
            <person name="Larrondo L.F."/>
            <person name="Canessa P."/>
            <person name="Martinez D."/>
            <person name="Hibbett D."/>
            <person name="Schmoll M."/>
            <person name="Kubicek C.P."/>
            <person name="Martinez A.T."/>
            <person name="Yadav J."/>
            <person name="Master E."/>
            <person name="Magnuson J.K."/>
            <person name="James T."/>
            <person name="Yaver D."/>
            <person name="Berka R."/>
            <person name="Labutti K."/>
            <person name="Lipzen A."/>
            <person name="Aerts A."/>
            <person name="Barry K."/>
            <person name="Henrissat B."/>
            <person name="Blanchette R."/>
            <person name="Grigoriev I."/>
            <person name="Cullen D."/>
        </authorList>
    </citation>
    <scope>NUCLEOTIDE SEQUENCE [LARGE SCALE GENOMIC DNA]</scope>
    <source>
        <strain evidence="1 2">MAD-698-R-SB12</strain>
    </source>
</reference>
<dbReference type="Proteomes" id="UP000194127">
    <property type="component" value="Unassembled WGS sequence"/>
</dbReference>
<organism evidence="1 2">
    <name type="scientific">Postia placenta MAD-698-R-SB12</name>
    <dbReference type="NCBI Taxonomy" id="670580"/>
    <lineage>
        <taxon>Eukaryota</taxon>
        <taxon>Fungi</taxon>
        <taxon>Dikarya</taxon>
        <taxon>Basidiomycota</taxon>
        <taxon>Agaricomycotina</taxon>
        <taxon>Agaricomycetes</taxon>
        <taxon>Polyporales</taxon>
        <taxon>Adustoporiaceae</taxon>
        <taxon>Rhodonia</taxon>
    </lineage>
</organism>
<dbReference type="EMBL" id="KZ110595">
    <property type="protein sequence ID" value="OSX63536.1"/>
    <property type="molecule type" value="Genomic_DNA"/>
</dbReference>
<proteinExistence type="predicted"/>
<dbReference type="GeneID" id="36323827"/>